<organism evidence="1 2">
    <name type="scientific">Canna indica</name>
    <name type="common">Indian-shot</name>
    <dbReference type="NCBI Taxonomy" id="4628"/>
    <lineage>
        <taxon>Eukaryota</taxon>
        <taxon>Viridiplantae</taxon>
        <taxon>Streptophyta</taxon>
        <taxon>Embryophyta</taxon>
        <taxon>Tracheophyta</taxon>
        <taxon>Spermatophyta</taxon>
        <taxon>Magnoliopsida</taxon>
        <taxon>Liliopsida</taxon>
        <taxon>Zingiberales</taxon>
        <taxon>Cannaceae</taxon>
        <taxon>Canna</taxon>
    </lineage>
</organism>
<sequence>MERLPSVRQHNFAIIFRDSRSSPSQGPRLPPFEVVDVRRLDHADHQRVLQKAFATTEVHWMVDLMFLTVIRGLLVLRKMRNNLNALISFSANDEEDEEDE</sequence>
<protein>
    <submittedName>
        <fullName evidence="1">Uncharacterized protein</fullName>
    </submittedName>
</protein>
<dbReference type="AlphaFoldDB" id="A0AAQ3QFB8"/>
<evidence type="ECO:0000313" key="1">
    <source>
        <dbReference type="EMBL" id="WOL07306.1"/>
    </source>
</evidence>
<dbReference type="EMBL" id="CP136894">
    <property type="protein sequence ID" value="WOL07306.1"/>
    <property type="molecule type" value="Genomic_DNA"/>
</dbReference>
<reference evidence="1 2" key="1">
    <citation type="submission" date="2023-10" db="EMBL/GenBank/DDBJ databases">
        <title>Chromosome-scale genome assembly provides insights into flower coloration mechanisms of Canna indica.</title>
        <authorList>
            <person name="Li C."/>
        </authorList>
    </citation>
    <scope>NUCLEOTIDE SEQUENCE [LARGE SCALE GENOMIC DNA]</scope>
    <source>
        <tissue evidence="1">Flower</tissue>
    </source>
</reference>
<name>A0AAQ3QFB8_9LILI</name>
<gene>
    <name evidence="1" type="ORF">Cni_G16046</name>
</gene>
<keyword evidence="2" id="KW-1185">Reference proteome</keyword>
<dbReference type="Proteomes" id="UP001327560">
    <property type="component" value="Chromosome 5"/>
</dbReference>
<accession>A0AAQ3QFB8</accession>
<proteinExistence type="predicted"/>
<evidence type="ECO:0000313" key="2">
    <source>
        <dbReference type="Proteomes" id="UP001327560"/>
    </source>
</evidence>